<dbReference type="EMBL" id="JANPWB010000014">
    <property type="protein sequence ID" value="KAJ1100251.1"/>
    <property type="molecule type" value="Genomic_DNA"/>
</dbReference>
<name>A0AAV7M919_PLEWA</name>
<evidence type="ECO:0000313" key="2">
    <source>
        <dbReference type="Proteomes" id="UP001066276"/>
    </source>
</evidence>
<proteinExistence type="predicted"/>
<sequence length="145" mass="16424">MQDVKERQLGSRAAETIGTAQGVGLDLFRLKKKKKGKLNVVSAAARATRISLVDGTRSGAAHASRFLGVPGARVVRKECRTSRSSSWGAERHREDRRCSGVIRFGHFQYAMTLKQENKHSFFYKHRFLTDLSPESKWWCLKGMKK</sequence>
<comment type="caution">
    <text evidence="1">The sequence shown here is derived from an EMBL/GenBank/DDBJ whole genome shotgun (WGS) entry which is preliminary data.</text>
</comment>
<evidence type="ECO:0000313" key="1">
    <source>
        <dbReference type="EMBL" id="KAJ1100251.1"/>
    </source>
</evidence>
<protein>
    <submittedName>
        <fullName evidence="1">Uncharacterized protein</fullName>
    </submittedName>
</protein>
<gene>
    <name evidence="1" type="ORF">NDU88_005338</name>
</gene>
<accession>A0AAV7M919</accession>
<keyword evidence="2" id="KW-1185">Reference proteome</keyword>
<dbReference type="AlphaFoldDB" id="A0AAV7M919"/>
<reference evidence="1" key="1">
    <citation type="journal article" date="2022" name="bioRxiv">
        <title>Sequencing and chromosome-scale assembly of the giantPleurodeles waltlgenome.</title>
        <authorList>
            <person name="Brown T."/>
            <person name="Elewa A."/>
            <person name="Iarovenko S."/>
            <person name="Subramanian E."/>
            <person name="Araus A.J."/>
            <person name="Petzold A."/>
            <person name="Susuki M."/>
            <person name="Suzuki K.-i.T."/>
            <person name="Hayashi T."/>
            <person name="Toyoda A."/>
            <person name="Oliveira C."/>
            <person name="Osipova E."/>
            <person name="Leigh N.D."/>
            <person name="Simon A."/>
            <person name="Yun M.H."/>
        </authorList>
    </citation>
    <scope>NUCLEOTIDE SEQUENCE</scope>
    <source>
        <strain evidence="1">20211129_DDA</strain>
        <tissue evidence="1">Liver</tissue>
    </source>
</reference>
<organism evidence="1 2">
    <name type="scientific">Pleurodeles waltl</name>
    <name type="common">Iberian ribbed newt</name>
    <dbReference type="NCBI Taxonomy" id="8319"/>
    <lineage>
        <taxon>Eukaryota</taxon>
        <taxon>Metazoa</taxon>
        <taxon>Chordata</taxon>
        <taxon>Craniata</taxon>
        <taxon>Vertebrata</taxon>
        <taxon>Euteleostomi</taxon>
        <taxon>Amphibia</taxon>
        <taxon>Batrachia</taxon>
        <taxon>Caudata</taxon>
        <taxon>Salamandroidea</taxon>
        <taxon>Salamandridae</taxon>
        <taxon>Pleurodelinae</taxon>
        <taxon>Pleurodeles</taxon>
    </lineage>
</organism>
<dbReference type="Proteomes" id="UP001066276">
    <property type="component" value="Chromosome 10"/>
</dbReference>